<proteinExistence type="predicted"/>
<organism evidence="1 2">
    <name type="scientific">[Mycobacterium] nativiensis</name>
    <dbReference type="NCBI Taxonomy" id="2855503"/>
    <lineage>
        <taxon>Bacteria</taxon>
        <taxon>Bacillati</taxon>
        <taxon>Actinomycetota</taxon>
        <taxon>Actinomycetes</taxon>
        <taxon>Mycobacteriales</taxon>
        <taxon>Mycobacteriaceae</taxon>
        <taxon>Mycolicibacter</taxon>
    </lineage>
</organism>
<reference evidence="1 2" key="1">
    <citation type="submission" date="2023-12" db="EMBL/GenBank/DDBJ databases">
        <title>Description of new species of Mycobacterium terrae complex isolated from sewage at the Sao Paulo Zoological Park Foundation in Brazil.</title>
        <authorList>
            <person name="Romagnoli C.L."/>
            <person name="Conceicao E.C."/>
            <person name="Machado E."/>
            <person name="Barreto L.B.P.F."/>
            <person name="Sharma A."/>
            <person name="Silva N.M."/>
            <person name="Marques L.E."/>
            <person name="Juliana M.A."/>
            <person name="Lourenco M.C.S."/>
            <person name="Digiampietri L.A."/>
            <person name="Suffys P.N."/>
            <person name="Viana-Niero C."/>
        </authorList>
    </citation>
    <scope>NUCLEOTIDE SEQUENCE [LARGE SCALE GENOMIC DNA]</scope>
    <source>
        <strain evidence="1 2">MYC340</strain>
    </source>
</reference>
<evidence type="ECO:0000313" key="1">
    <source>
        <dbReference type="EMBL" id="MEB3031764.1"/>
    </source>
</evidence>
<dbReference type="EMBL" id="JAYJJU010000007">
    <property type="protein sequence ID" value="MEB3031764.1"/>
    <property type="molecule type" value="Genomic_DNA"/>
</dbReference>
<protein>
    <submittedName>
        <fullName evidence="1">Uncharacterized protein</fullName>
    </submittedName>
</protein>
<dbReference type="Proteomes" id="UP001298593">
    <property type="component" value="Unassembled WGS sequence"/>
</dbReference>
<sequence>MSTVIDSASPPGLTDHGYTIGERADQWLDDHPGFHAPSRIARAVGFTTHETRAAMEWMADRSLAATAGNGAWRRYGSWRHHRPAQL</sequence>
<dbReference type="RefSeq" id="WP_329779922.1">
    <property type="nucleotide sequence ID" value="NZ_JAYJJU010000007.1"/>
</dbReference>
<comment type="caution">
    <text evidence="1">The sequence shown here is derived from an EMBL/GenBank/DDBJ whole genome shotgun (WGS) entry which is preliminary data.</text>
</comment>
<evidence type="ECO:0000313" key="2">
    <source>
        <dbReference type="Proteomes" id="UP001298593"/>
    </source>
</evidence>
<keyword evidence="2" id="KW-1185">Reference proteome</keyword>
<name>A0ABU5XUV4_9MYCO</name>
<accession>A0ABU5XUV4</accession>
<gene>
    <name evidence="1" type="ORF">KV113_09360</name>
</gene>